<reference evidence="1 2" key="1">
    <citation type="submission" date="2018-09" db="EMBL/GenBank/DDBJ databases">
        <title>Phylogenetic diversity of Pectobacterium and Dickeya strains causing blackleg disease of potato in Morocco.</title>
        <authorList>
            <person name="Oulghazi S."/>
            <person name="Moumni M."/>
            <person name="Faure D."/>
        </authorList>
    </citation>
    <scope>NUCLEOTIDE SEQUENCE [LARGE SCALE GENOMIC DNA]</scope>
    <source>
        <strain evidence="1 2">S1.15.11.2D</strain>
    </source>
</reference>
<evidence type="ECO:0000313" key="2">
    <source>
        <dbReference type="Proteomes" id="UP000283655"/>
    </source>
</evidence>
<protein>
    <submittedName>
        <fullName evidence="1">Uncharacterized protein</fullName>
    </submittedName>
</protein>
<sequence>MDKLFTSFIVGDTALTNRIAMAPMTRSRGRRRQHKCVQRISGLPDEIQACVVYGAS</sequence>
<dbReference type="Gene3D" id="3.20.20.70">
    <property type="entry name" value="Aldolase class I"/>
    <property type="match status" value="1"/>
</dbReference>
<proteinExistence type="predicted"/>
<dbReference type="AlphaFoldDB" id="A0A419AQE4"/>
<organism evidence="1 2">
    <name type="scientific">Pectobacterium carotovorum</name>
    <name type="common">Erwinia carotovora</name>
    <dbReference type="NCBI Taxonomy" id="554"/>
    <lineage>
        <taxon>Bacteria</taxon>
        <taxon>Pseudomonadati</taxon>
        <taxon>Pseudomonadota</taxon>
        <taxon>Gammaproteobacteria</taxon>
        <taxon>Enterobacterales</taxon>
        <taxon>Pectobacteriaceae</taxon>
        <taxon>Pectobacterium</taxon>
    </lineage>
</organism>
<dbReference type="InterPro" id="IPR013785">
    <property type="entry name" value="Aldolase_TIM"/>
</dbReference>
<accession>A0A419AQE4</accession>
<evidence type="ECO:0000313" key="1">
    <source>
        <dbReference type="EMBL" id="RJL46113.1"/>
    </source>
</evidence>
<comment type="caution">
    <text evidence="1">The sequence shown here is derived from an EMBL/GenBank/DDBJ whole genome shotgun (WGS) entry which is preliminary data.</text>
</comment>
<dbReference type="SUPFAM" id="SSF51395">
    <property type="entry name" value="FMN-linked oxidoreductases"/>
    <property type="match status" value="1"/>
</dbReference>
<dbReference type="Proteomes" id="UP000283655">
    <property type="component" value="Unassembled WGS sequence"/>
</dbReference>
<dbReference type="EMBL" id="QZDH01000076">
    <property type="protein sequence ID" value="RJL46113.1"/>
    <property type="molecule type" value="Genomic_DNA"/>
</dbReference>
<name>A0A419AQE4_PECCA</name>
<dbReference type="RefSeq" id="WP_119874938.1">
    <property type="nucleotide sequence ID" value="NZ_QZDH01000076.1"/>
</dbReference>
<gene>
    <name evidence="1" type="ORF">D5071_20860</name>
</gene>